<keyword evidence="2" id="KW-1185">Reference proteome</keyword>
<organism evidence="1 2">
    <name type="scientific">Legionella lytica</name>
    <dbReference type="NCBI Taxonomy" id="96232"/>
    <lineage>
        <taxon>Bacteria</taxon>
        <taxon>Pseudomonadati</taxon>
        <taxon>Pseudomonadota</taxon>
        <taxon>Gammaproteobacteria</taxon>
        <taxon>Legionellales</taxon>
        <taxon>Legionellaceae</taxon>
        <taxon>Legionella</taxon>
    </lineage>
</organism>
<evidence type="ECO:0000313" key="1">
    <source>
        <dbReference type="EMBL" id="MFJ1267375.1"/>
    </source>
</evidence>
<name>A0ABW8D7Q9_9GAMM</name>
<protein>
    <recommendedName>
        <fullName evidence="3">Substrate of the Dot/Icm secretion system</fullName>
    </recommendedName>
</protein>
<reference evidence="1 2" key="1">
    <citation type="submission" date="2024-08" db="EMBL/GenBank/DDBJ databases">
        <title>Draft Genome Sequence of Legionella lytica strain DSB2004, Isolated From a Fire Sprinkler System.</title>
        <authorList>
            <person name="Everhart A.D."/>
            <person name="Kidane D.T."/>
            <person name="Farone A.L."/>
            <person name="Farone M.B."/>
        </authorList>
    </citation>
    <scope>NUCLEOTIDE SEQUENCE [LARGE SCALE GENOMIC DNA]</scope>
    <source>
        <strain evidence="1 2">DSB2004</strain>
    </source>
</reference>
<accession>A0ABW8D7Q9</accession>
<comment type="caution">
    <text evidence="1">The sequence shown here is derived from an EMBL/GenBank/DDBJ whole genome shotgun (WGS) entry which is preliminary data.</text>
</comment>
<sequence>MIGTRKVYWHEVKDKIKNANLEFYSLVDRLNPGVDFPLYVLNFPYGALIGDEHSQFLPLENGTLLRLNDPSLPSELNLHLGYGKNNSPMGMIIDKQFEWYVDLPQKKLTLPVRIQSPGEFFSYTRIVDIQSKFNYSPMGVLSAISGGRSVFMLPSIGCQSRITKLCRDLKIKAKPPGSLYEHFNLFKTILNCPEIEQSWNTSLIYFSENWINNIKNNPDWFDVRRYFYTIFAQAAMYLRHIPHYQTAYSLLLEKTNQKPNPYLFDSFKHLIDIMTGETPGFSPLMNQDLLPLEILQDVFVDSYGLKQQLPTIMGPSYFKINSDMPLPVYYSLQYPTTRSFSPNSKKSSAMEAMREFKDICIEMFGELIKDNHFCSNTIIQHIAQNIGISFFHNSNDIDGLISNVEEILKEDPRFYSSLTNKDNFLPAEDSKFFRGCIRIAPHK</sequence>
<evidence type="ECO:0000313" key="2">
    <source>
        <dbReference type="Proteomes" id="UP001615550"/>
    </source>
</evidence>
<proteinExistence type="predicted"/>
<dbReference type="EMBL" id="JBGORX010000001">
    <property type="protein sequence ID" value="MFJ1267375.1"/>
    <property type="molecule type" value="Genomic_DNA"/>
</dbReference>
<dbReference type="RefSeq" id="WP_400186003.1">
    <property type="nucleotide sequence ID" value="NZ_JBGORX010000001.1"/>
</dbReference>
<dbReference type="Proteomes" id="UP001615550">
    <property type="component" value="Unassembled WGS sequence"/>
</dbReference>
<evidence type="ECO:0008006" key="3">
    <source>
        <dbReference type="Google" id="ProtNLM"/>
    </source>
</evidence>
<gene>
    <name evidence="1" type="ORF">ACD661_02255</name>
</gene>